<evidence type="ECO:0000256" key="1">
    <source>
        <dbReference type="SAM" id="SignalP"/>
    </source>
</evidence>
<keyword evidence="2" id="KW-0449">Lipoprotein</keyword>
<dbReference type="InterPro" id="IPR023373">
    <property type="entry name" value="YmcC_sf"/>
</dbReference>
<feature type="signal peptide" evidence="1">
    <location>
        <begin position="1"/>
        <end position="27"/>
    </location>
</feature>
<reference evidence="2" key="1">
    <citation type="submission" date="2018-06" db="EMBL/GenBank/DDBJ databases">
        <title>Genetic diversity of the Aeromonas Hydrophila O antigens and development of a suspension array for serotype detection.</title>
        <authorList>
            <person name="Cao H."/>
            <person name="Liu B."/>
        </authorList>
    </citation>
    <scope>NUCLEOTIDE SEQUENCE</scope>
    <source>
        <strain evidence="2">G5380</strain>
    </source>
</reference>
<dbReference type="SUPFAM" id="SSF159270">
    <property type="entry name" value="YmcC-like"/>
    <property type="match status" value="1"/>
</dbReference>
<dbReference type="EMBL" id="MH449680">
    <property type="protein sequence ID" value="AXL05007.1"/>
    <property type="molecule type" value="Genomic_DNA"/>
</dbReference>
<keyword evidence="1" id="KW-0732">Signal</keyword>
<accession>A0A346ACP5</accession>
<name>A0A346ACP5_AERHY</name>
<gene>
    <name evidence="2" type="primary">ymcC</name>
</gene>
<dbReference type="AlphaFoldDB" id="A0A346ACP5"/>
<sequence>MFSLRLFMSLGLLLLSGCSATSSDTYATLRYALLGMDDVEVTSEKIRELPYASAYLRVGDNPQALVVLAFADPDGSLSWVSSDNKLFVTKSGRLHKTVGLENDLYLVASSWPDPLKKMVNVPDISLNLDAMSWQYTAEWEKDYLSGYDMRAKFISAVPEKLLILDKTHDVMLIDELVSVGHDQNSWHNYYWFEPSTGRVLKSQQQLGPELPVIEMTILKPYAL</sequence>
<organism evidence="2">
    <name type="scientific">Aeromonas hydrophila</name>
    <dbReference type="NCBI Taxonomy" id="644"/>
    <lineage>
        <taxon>Bacteria</taxon>
        <taxon>Pseudomonadati</taxon>
        <taxon>Pseudomonadota</taxon>
        <taxon>Gammaproteobacteria</taxon>
        <taxon>Aeromonadales</taxon>
        <taxon>Aeromonadaceae</taxon>
        <taxon>Aeromonas</taxon>
    </lineage>
</organism>
<proteinExistence type="predicted"/>
<dbReference type="Pfam" id="PF11102">
    <property type="entry name" value="YjbF"/>
    <property type="match status" value="1"/>
</dbReference>
<feature type="chain" id="PRO_5016748930" evidence="1">
    <location>
        <begin position="28"/>
        <end position="223"/>
    </location>
</feature>
<evidence type="ECO:0000313" key="2">
    <source>
        <dbReference type="EMBL" id="AXL05007.1"/>
    </source>
</evidence>
<dbReference type="PROSITE" id="PS51257">
    <property type="entry name" value="PROKAR_LIPOPROTEIN"/>
    <property type="match status" value="1"/>
</dbReference>
<dbReference type="Gene3D" id="2.40.360.10">
    <property type="entry name" value="YmcC-like"/>
    <property type="match status" value="1"/>
</dbReference>
<dbReference type="InterPro" id="IPR021308">
    <property type="entry name" value="GfcB"/>
</dbReference>
<protein>
    <submittedName>
        <fullName evidence="2">YjbF family lipoprotein</fullName>
    </submittedName>
</protein>